<evidence type="ECO:0008006" key="4">
    <source>
        <dbReference type="Google" id="ProtNLM"/>
    </source>
</evidence>
<dbReference type="AlphaFoldDB" id="A0A9P5EHV7"/>
<keyword evidence="3" id="KW-1185">Reference proteome</keyword>
<feature type="signal peptide" evidence="1">
    <location>
        <begin position="1"/>
        <end position="18"/>
    </location>
</feature>
<dbReference type="EMBL" id="LUFC02000048">
    <property type="protein sequence ID" value="KAF4502897.1"/>
    <property type="molecule type" value="Genomic_DNA"/>
</dbReference>
<protein>
    <recommendedName>
        <fullName evidence="4">CBM-cenC domain-containing protein</fullName>
    </recommendedName>
</protein>
<dbReference type="Proteomes" id="UP000737391">
    <property type="component" value="Unassembled WGS sequence"/>
</dbReference>
<organism evidence="2 3">
    <name type="scientific">Fusarium agapanthi</name>
    <dbReference type="NCBI Taxonomy" id="1803897"/>
    <lineage>
        <taxon>Eukaryota</taxon>
        <taxon>Fungi</taxon>
        <taxon>Dikarya</taxon>
        <taxon>Ascomycota</taxon>
        <taxon>Pezizomycotina</taxon>
        <taxon>Sordariomycetes</taxon>
        <taxon>Hypocreomycetidae</taxon>
        <taxon>Hypocreales</taxon>
        <taxon>Nectriaceae</taxon>
        <taxon>Fusarium</taxon>
        <taxon>Fusarium fujikuroi species complex</taxon>
    </lineage>
</organism>
<reference evidence="2" key="1">
    <citation type="submission" date="2020-01" db="EMBL/GenBank/DDBJ databases">
        <title>Identification and distribution of gene clusters putatively required for synthesis of sphingolipid metabolism inhibitors in phylogenetically diverse species of the filamentous fungus Fusarium.</title>
        <authorList>
            <person name="Kim H.-S."/>
            <person name="Busman M."/>
            <person name="Brown D.W."/>
            <person name="Divon H."/>
            <person name="Uhlig S."/>
            <person name="Proctor R.H."/>
        </authorList>
    </citation>
    <scope>NUCLEOTIDE SEQUENCE</scope>
    <source>
        <strain evidence="2">NRRL 31653</strain>
    </source>
</reference>
<name>A0A9P5EHV7_9HYPO</name>
<feature type="chain" id="PRO_5040240544" description="CBM-cenC domain-containing protein" evidence="1">
    <location>
        <begin position="19"/>
        <end position="229"/>
    </location>
</feature>
<comment type="caution">
    <text evidence="2">The sequence shown here is derived from an EMBL/GenBank/DDBJ whole genome shotgun (WGS) entry which is preliminary data.</text>
</comment>
<dbReference type="Gene3D" id="2.60.120.260">
    <property type="entry name" value="Galactose-binding domain-like"/>
    <property type="match status" value="1"/>
</dbReference>
<evidence type="ECO:0000313" key="3">
    <source>
        <dbReference type="Proteomes" id="UP000737391"/>
    </source>
</evidence>
<keyword evidence="1" id="KW-0732">Signal</keyword>
<evidence type="ECO:0000256" key="1">
    <source>
        <dbReference type="SAM" id="SignalP"/>
    </source>
</evidence>
<accession>A0A9P5EHV7</accession>
<proteinExistence type="predicted"/>
<dbReference type="OrthoDB" id="5099324at2759"/>
<evidence type="ECO:0000313" key="2">
    <source>
        <dbReference type="EMBL" id="KAF4502897.1"/>
    </source>
</evidence>
<sequence length="229" mass="23519">MVRYSILAVAFAILGAEASPCRPTTVTSVAEASSTIASDTTVTTLAATTATTALVVTTSTAVAESTTTTEAPACVETQVVVNPGFDDSDSSKSPWFGDGSIITDGAYTAPNAISFVFSNGGGSAQISQTLTNLDGNYRLSYRWGVFSGVSVGAGFSCSISPKIGDDILSGVYPGDYSGWTPASRTWSSGSNAVAQADLSLILQCSEEYDQLTINVDDITLTKLCGPQAS</sequence>
<gene>
    <name evidence="2" type="ORF">FAGAP_855</name>
</gene>